<protein>
    <recommendedName>
        <fullName evidence="1">DrrA phosphatidylinositol 4-phosphate binding domain-containing protein</fullName>
    </recommendedName>
</protein>
<sequence length="453" mass="50826">MPRKFPVIHEKAVIAHSLQGSPVGEAPKAGDPQPLSLMPPQERQEMAERLEKSIFTLMDEAKNAHEANNLKYNDPDHITRMSTNEFFFYTKEPLTLKEFEELQNKIAEKAKTMPEGVQLILGSFGVKTDDGKVMNVVPHISCGNPPDFHLIVKSNTSAVDVRYKEPDGIGGMDTLPMLDSRTHKSSMPMPQITIDGKVKDFSFNNIVPCKTPGGTQFLTAIDICLDHSYGVAKKNYLELAKKNPEILELPISHVVVSNWIRVDKTKCLGSAVMHVDPVCSPQACKQDITQQKGSSRKLAFGNDSVTIFDVVGEKVHLLVEYVKNTYAYKTTDPSAGRDHKSYTVTLDKVEFQKSQTSADFTTFKNKYQAHKGDHLKTLILEDLQKRIEGTTTKQELADLKEELMHSYEGDVLKKSQGWFTEKFGLKTSSQKVLENMLEQQEKYLSDTSPKLST</sequence>
<dbReference type="Pfam" id="PF14860">
    <property type="entry name" value="DrrA_P4M"/>
    <property type="match status" value="1"/>
</dbReference>
<evidence type="ECO:0000313" key="3">
    <source>
        <dbReference type="Proteomes" id="UP001139721"/>
    </source>
</evidence>
<evidence type="ECO:0000313" key="2">
    <source>
        <dbReference type="EMBL" id="MCL9684562.1"/>
    </source>
</evidence>
<dbReference type="GO" id="GO:0044161">
    <property type="term" value="C:host cell cytoplasmic vesicle"/>
    <property type="evidence" value="ECO:0007669"/>
    <property type="project" value="InterPro"/>
</dbReference>
<gene>
    <name evidence="2" type="ORF">LOX96_10695</name>
</gene>
<organism evidence="2 3">
    <name type="scientific">Legionella maioricensis</name>
    <dbReference type="NCBI Taxonomy" id="2896528"/>
    <lineage>
        <taxon>Bacteria</taxon>
        <taxon>Pseudomonadati</taxon>
        <taxon>Pseudomonadota</taxon>
        <taxon>Gammaproteobacteria</taxon>
        <taxon>Legionellales</taxon>
        <taxon>Legionellaceae</taxon>
        <taxon>Legionella</taxon>
    </lineage>
</organism>
<proteinExistence type="predicted"/>
<dbReference type="RefSeq" id="WP_250421465.1">
    <property type="nucleotide sequence ID" value="NZ_JAJKBJ010000012.1"/>
</dbReference>
<feature type="domain" description="DrrA phosphatidylinositol 4-phosphate binding" evidence="1">
    <location>
        <begin position="356"/>
        <end position="447"/>
    </location>
</feature>
<reference evidence="2" key="1">
    <citation type="submission" date="2021-11" db="EMBL/GenBank/DDBJ databases">
        <title>Legionella maioricencis sp. nov., a new species isolated from hot water samples in Mallorca.</title>
        <authorList>
            <person name="Crespi S."/>
            <person name="Drasar V."/>
            <person name="Salva-Serra F."/>
            <person name="Jaen-Luchoro D."/>
            <person name="Pineiro-Iglesias B."/>
            <person name="Aliaga F."/>
            <person name="Fernandez-Juarez V."/>
            <person name="Coll G."/>
            <person name="Moore E.R.B."/>
            <person name="Bennasar-Figueras A."/>
        </authorList>
    </citation>
    <scope>NUCLEOTIDE SEQUENCE</scope>
    <source>
        <strain evidence="2">HCPI-6</strain>
    </source>
</reference>
<dbReference type="Proteomes" id="UP001139721">
    <property type="component" value="Unassembled WGS sequence"/>
</dbReference>
<dbReference type="GO" id="GO:0031267">
    <property type="term" value="F:small GTPase binding"/>
    <property type="evidence" value="ECO:0007669"/>
    <property type="project" value="InterPro"/>
</dbReference>
<dbReference type="AlphaFoldDB" id="A0A9X2ICL2"/>
<comment type="caution">
    <text evidence="2">The sequence shown here is derived from an EMBL/GenBank/DDBJ whole genome shotgun (WGS) entry which is preliminary data.</text>
</comment>
<keyword evidence="3" id="KW-1185">Reference proteome</keyword>
<dbReference type="Gene3D" id="1.20.1280.280">
    <property type="match status" value="1"/>
</dbReference>
<evidence type="ECO:0000259" key="1">
    <source>
        <dbReference type="Pfam" id="PF14860"/>
    </source>
</evidence>
<name>A0A9X2ICL2_9GAMM</name>
<dbReference type="InterPro" id="IPR038346">
    <property type="entry name" value="DrrA_PI4P-bd_sf"/>
</dbReference>
<accession>A0A9X2ICL2</accession>
<dbReference type="InterPro" id="IPR028057">
    <property type="entry name" value="DrrA_P4M"/>
</dbReference>
<dbReference type="EMBL" id="JAJKBJ010000012">
    <property type="protein sequence ID" value="MCL9684562.1"/>
    <property type="molecule type" value="Genomic_DNA"/>
</dbReference>